<protein>
    <submittedName>
        <fullName evidence="1">Uncharacterized protein</fullName>
    </submittedName>
</protein>
<dbReference type="Proteomes" id="UP000600365">
    <property type="component" value="Unassembled WGS sequence"/>
</dbReference>
<accession>A0A917XU65</accession>
<evidence type="ECO:0000313" key="1">
    <source>
        <dbReference type="EMBL" id="GGN52074.1"/>
    </source>
</evidence>
<dbReference type="AlphaFoldDB" id="A0A917XU65"/>
<gene>
    <name evidence="1" type="ORF">GCM10011579_008650</name>
</gene>
<name>A0A917XU65_9ACTN</name>
<proteinExistence type="predicted"/>
<dbReference type="EMBL" id="BMMM01000001">
    <property type="protein sequence ID" value="GGN52074.1"/>
    <property type="molecule type" value="Genomic_DNA"/>
</dbReference>
<keyword evidence="2" id="KW-1185">Reference proteome</keyword>
<organism evidence="1 2">
    <name type="scientific">Streptomyces albiflavescens</name>
    <dbReference type="NCBI Taxonomy" id="1623582"/>
    <lineage>
        <taxon>Bacteria</taxon>
        <taxon>Bacillati</taxon>
        <taxon>Actinomycetota</taxon>
        <taxon>Actinomycetes</taxon>
        <taxon>Kitasatosporales</taxon>
        <taxon>Streptomycetaceae</taxon>
        <taxon>Streptomyces</taxon>
    </lineage>
</organism>
<reference evidence="1 2" key="1">
    <citation type="journal article" date="2014" name="Int. J. Syst. Evol. Microbiol.">
        <title>Complete genome sequence of Corynebacterium casei LMG S-19264T (=DSM 44701T), isolated from a smear-ripened cheese.</title>
        <authorList>
            <consortium name="US DOE Joint Genome Institute (JGI-PGF)"/>
            <person name="Walter F."/>
            <person name="Albersmeier A."/>
            <person name="Kalinowski J."/>
            <person name="Ruckert C."/>
        </authorList>
    </citation>
    <scope>NUCLEOTIDE SEQUENCE [LARGE SCALE GENOMIC DNA]</scope>
    <source>
        <strain evidence="1 2">CGMCC 4.7111</strain>
    </source>
</reference>
<sequence length="73" mass="7517">MLSVALPPGGIFAQAGAVGCDSFFDRGGEVLQATAAVTALRPVAVNGTPGHCPPAPVRTHPEGHEMLRKELLK</sequence>
<evidence type="ECO:0000313" key="2">
    <source>
        <dbReference type="Proteomes" id="UP000600365"/>
    </source>
</evidence>
<comment type="caution">
    <text evidence="1">The sequence shown here is derived from an EMBL/GenBank/DDBJ whole genome shotgun (WGS) entry which is preliminary data.</text>
</comment>